<dbReference type="GO" id="GO:0015421">
    <property type="term" value="F:ABC-type oligopeptide transporter activity"/>
    <property type="evidence" value="ECO:0007669"/>
    <property type="project" value="TreeGrafter"/>
</dbReference>
<evidence type="ECO:0000256" key="11">
    <source>
        <dbReference type="ARBA" id="ARBA00023180"/>
    </source>
</evidence>
<evidence type="ECO:0000256" key="10">
    <source>
        <dbReference type="ARBA" id="ARBA00023136"/>
    </source>
</evidence>
<keyword evidence="15" id="KW-1185">Reference proteome</keyword>
<dbReference type="FunFam" id="3.40.50.300:FF:000479">
    <property type="entry name" value="Multidrug resistance protein 1A"/>
    <property type="match status" value="1"/>
</dbReference>
<accession>A0AAN8JLM6</accession>
<keyword evidence="6" id="KW-0547">Nucleotide-binding</keyword>
<evidence type="ECO:0000256" key="9">
    <source>
        <dbReference type="ARBA" id="ARBA00022989"/>
    </source>
</evidence>
<dbReference type="InterPro" id="IPR017871">
    <property type="entry name" value="ABC_transporter-like_CS"/>
</dbReference>
<reference evidence="14 15" key="1">
    <citation type="submission" date="2024-01" db="EMBL/GenBank/DDBJ databases">
        <title>The genome of the rayed Mediterranean limpet Patella caerulea (Linnaeus, 1758).</title>
        <authorList>
            <person name="Anh-Thu Weber A."/>
            <person name="Halstead-Nussloch G."/>
        </authorList>
    </citation>
    <scope>NUCLEOTIDE SEQUENCE [LARGE SCALE GENOMIC DNA]</scope>
    <source>
        <strain evidence="14">AATW-2023a</strain>
        <tissue evidence="14">Whole specimen</tissue>
    </source>
</reference>
<dbReference type="Pfam" id="PF00005">
    <property type="entry name" value="ABC_tran"/>
    <property type="match status" value="1"/>
</dbReference>
<feature type="signal peptide" evidence="12">
    <location>
        <begin position="1"/>
        <end position="27"/>
    </location>
</feature>
<evidence type="ECO:0000256" key="5">
    <source>
        <dbReference type="ARBA" id="ARBA00022737"/>
    </source>
</evidence>
<dbReference type="PANTHER" id="PTHR43394:SF27">
    <property type="entry name" value="ATP-DEPENDENT TRANSLOCASE ABCB1-LIKE"/>
    <property type="match status" value="1"/>
</dbReference>
<evidence type="ECO:0000313" key="15">
    <source>
        <dbReference type="Proteomes" id="UP001347796"/>
    </source>
</evidence>
<evidence type="ECO:0000256" key="7">
    <source>
        <dbReference type="ARBA" id="ARBA00022840"/>
    </source>
</evidence>
<evidence type="ECO:0000256" key="1">
    <source>
        <dbReference type="ARBA" id="ARBA00004141"/>
    </source>
</evidence>
<dbReference type="GO" id="GO:0005743">
    <property type="term" value="C:mitochondrial inner membrane"/>
    <property type="evidence" value="ECO:0007669"/>
    <property type="project" value="TreeGrafter"/>
</dbReference>
<dbReference type="InterPro" id="IPR039421">
    <property type="entry name" value="Type_1_exporter"/>
</dbReference>
<dbReference type="InterPro" id="IPR003439">
    <property type="entry name" value="ABC_transporter-like_ATP-bd"/>
</dbReference>
<feature type="chain" id="PRO_5042899283" description="ABC transporter domain-containing protein" evidence="12">
    <location>
        <begin position="28"/>
        <end position="312"/>
    </location>
</feature>
<dbReference type="GO" id="GO:0005524">
    <property type="term" value="F:ATP binding"/>
    <property type="evidence" value="ECO:0007669"/>
    <property type="project" value="UniProtKB-KW"/>
</dbReference>
<keyword evidence="5" id="KW-0677">Repeat</keyword>
<keyword evidence="12" id="KW-0732">Signal</keyword>
<dbReference type="PROSITE" id="PS50893">
    <property type="entry name" value="ABC_TRANSPORTER_2"/>
    <property type="match status" value="1"/>
</dbReference>
<dbReference type="AlphaFoldDB" id="A0AAN8JLM6"/>
<dbReference type="Gene3D" id="1.20.1560.10">
    <property type="entry name" value="ABC transporter type 1, transmembrane domain"/>
    <property type="match status" value="1"/>
</dbReference>
<dbReference type="EMBL" id="JAZGQO010000010">
    <property type="protein sequence ID" value="KAK6176423.1"/>
    <property type="molecule type" value="Genomic_DNA"/>
</dbReference>
<dbReference type="SUPFAM" id="SSF52540">
    <property type="entry name" value="P-loop containing nucleoside triphosphate hydrolases"/>
    <property type="match status" value="1"/>
</dbReference>
<dbReference type="SMART" id="SM00382">
    <property type="entry name" value="AAA"/>
    <property type="match status" value="1"/>
</dbReference>
<keyword evidence="4" id="KW-0812">Transmembrane</keyword>
<dbReference type="GO" id="GO:0090374">
    <property type="term" value="P:oligopeptide export from mitochondrion"/>
    <property type="evidence" value="ECO:0007669"/>
    <property type="project" value="TreeGrafter"/>
</dbReference>
<keyword evidence="7" id="KW-0067">ATP-binding</keyword>
<evidence type="ECO:0000256" key="3">
    <source>
        <dbReference type="ARBA" id="ARBA00022448"/>
    </source>
</evidence>
<dbReference type="InterPro" id="IPR027417">
    <property type="entry name" value="P-loop_NTPase"/>
</dbReference>
<comment type="similarity">
    <text evidence="2">Belongs to the ABC transporter superfamily. ABCB family. Multidrug resistance exporter (TC 3.A.1.201) subfamily.</text>
</comment>
<gene>
    <name evidence="14" type="ORF">SNE40_014712</name>
</gene>
<dbReference type="Proteomes" id="UP001347796">
    <property type="component" value="Unassembled WGS sequence"/>
</dbReference>
<evidence type="ECO:0000313" key="14">
    <source>
        <dbReference type="EMBL" id="KAK6176423.1"/>
    </source>
</evidence>
<evidence type="ECO:0000256" key="2">
    <source>
        <dbReference type="ARBA" id="ARBA00007577"/>
    </source>
</evidence>
<dbReference type="GO" id="GO:0016887">
    <property type="term" value="F:ATP hydrolysis activity"/>
    <property type="evidence" value="ECO:0007669"/>
    <property type="project" value="InterPro"/>
</dbReference>
<evidence type="ECO:0000256" key="4">
    <source>
        <dbReference type="ARBA" id="ARBA00022692"/>
    </source>
</evidence>
<dbReference type="InterPro" id="IPR036640">
    <property type="entry name" value="ABC1_TM_sf"/>
</dbReference>
<keyword evidence="10" id="KW-0472">Membrane</keyword>
<keyword evidence="8" id="KW-1278">Translocase</keyword>
<dbReference type="PANTHER" id="PTHR43394">
    <property type="entry name" value="ATP-DEPENDENT PERMEASE MDL1, MITOCHONDRIAL"/>
    <property type="match status" value="1"/>
</dbReference>
<dbReference type="InterPro" id="IPR003593">
    <property type="entry name" value="AAA+_ATPase"/>
</dbReference>
<sequence>MILPMKVNIRVFFAIAFTGMSVGQASSFLPDYSKAKLSAAYIFQILDTLPAIDVFSGRGQRLTEINGEIEFRNVHFKYPLRPNLPVLQGISFNVKPGQTVALVGVSGCGKSTVVSLLQRYYDPSSGEIFIDGVNIKDMNLLMLRSFISVVSQEPILFDCSIKDNIKYGLDEDIDMNVIIQAARAANAHDFIISLPLGYDTMVGEKGAQLSGGQKQRVAIARALIRNPRVLLLDEATSALDTESEKVVQTALDNAQEGRTCIVIAHRLSTIQNADVIFIIENGNILEQGNHQELLEKNGAYAALVKGQKFNQS</sequence>
<name>A0AAN8JLM6_PATCE</name>
<keyword evidence="3" id="KW-0813">Transport</keyword>
<keyword evidence="11" id="KW-0325">Glycoprotein</keyword>
<dbReference type="Gene3D" id="3.40.50.300">
    <property type="entry name" value="P-loop containing nucleotide triphosphate hydrolases"/>
    <property type="match status" value="1"/>
</dbReference>
<proteinExistence type="inferred from homology"/>
<comment type="subcellular location">
    <subcellularLocation>
        <location evidence="1">Membrane</location>
        <topology evidence="1">Multi-pass membrane protein</topology>
    </subcellularLocation>
</comment>
<dbReference type="CDD" id="cd03249">
    <property type="entry name" value="ABC_MTABC3_MDL1_MDL2"/>
    <property type="match status" value="1"/>
</dbReference>
<evidence type="ECO:0000256" key="8">
    <source>
        <dbReference type="ARBA" id="ARBA00022967"/>
    </source>
</evidence>
<comment type="caution">
    <text evidence="14">The sequence shown here is derived from an EMBL/GenBank/DDBJ whole genome shotgun (WGS) entry which is preliminary data.</text>
</comment>
<evidence type="ECO:0000259" key="13">
    <source>
        <dbReference type="PROSITE" id="PS50893"/>
    </source>
</evidence>
<keyword evidence="9" id="KW-1133">Transmembrane helix</keyword>
<organism evidence="14 15">
    <name type="scientific">Patella caerulea</name>
    <name type="common">Rayed Mediterranean limpet</name>
    <dbReference type="NCBI Taxonomy" id="87958"/>
    <lineage>
        <taxon>Eukaryota</taxon>
        <taxon>Metazoa</taxon>
        <taxon>Spiralia</taxon>
        <taxon>Lophotrochozoa</taxon>
        <taxon>Mollusca</taxon>
        <taxon>Gastropoda</taxon>
        <taxon>Patellogastropoda</taxon>
        <taxon>Patelloidea</taxon>
        <taxon>Patellidae</taxon>
        <taxon>Patella</taxon>
    </lineage>
</organism>
<feature type="domain" description="ABC transporter" evidence="13">
    <location>
        <begin position="69"/>
        <end position="306"/>
    </location>
</feature>
<evidence type="ECO:0000256" key="6">
    <source>
        <dbReference type="ARBA" id="ARBA00022741"/>
    </source>
</evidence>
<dbReference type="PROSITE" id="PS00211">
    <property type="entry name" value="ABC_TRANSPORTER_1"/>
    <property type="match status" value="1"/>
</dbReference>
<protein>
    <recommendedName>
        <fullName evidence="13">ABC transporter domain-containing protein</fullName>
    </recommendedName>
</protein>
<evidence type="ECO:0000256" key="12">
    <source>
        <dbReference type="SAM" id="SignalP"/>
    </source>
</evidence>